<organism evidence="9 10">
    <name type="scientific">Turnera subulata</name>
    <dbReference type="NCBI Taxonomy" id="218843"/>
    <lineage>
        <taxon>Eukaryota</taxon>
        <taxon>Viridiplantae</taxon>
        <taxon>Streptophyta</taxon>
        <taxon>Embryophyta</taxon>
        <taxon>Tracheophyta</taxon>
        <taxon>Spermatophyta</taxon>
        <taxon>Magnoliopsida</taxon>
        <taxon>eudicotyledons</taxon>
        <taxon>Gunneridae</taxon>
        <taxon>Pentapetalae</taxon>
        <taxon>rosids</taxon>
        <taxon>fabids</taxon>
        <taxon>Malpighiales</taxon>
        <taxon>Passifloraceae</taxon>
        <taxon>Turnera</taxon>
    </lineage>
</organism>
<evidence type="ECO:0000256" key="3">
    <source>
        <dbReference type="ARBA" id="ARBA00023015"/>
    </source>
</evidence>
<keyword evidence="4" id="KW-0238">DNA-binding</keyword>
<dbReference type="InterPro" id="IPR001471">
    <property type="entry name" value="AP2/ERF_dom"/>
</dbReference>
<feature type="compositionally biased region" description="Polar residues" evidence="7">
    <location>
        <begin position="218"/>
        <end position="229"/>
    </location>
</feature>
<feature type="compositionally biased region" description="Low complexity" evidence="7">
    <location>
        <begin position="230"/>
        <end position="243"/>
    </location>
</feature>
<dbReference type="EMBL" id="JAKUCV010007100">
    <property type="protein sequence ID" value="KAJ4824758.1"/>
    <property type="molecule type" value="Genomic_DNA"/>
</dbReference>
<evidence type="ECO:0000313" key="10">
    <source>
        <dbReference type="Proteomes" id="UP001141552"/>
    </source>
</evidence>
<evidence type="ECO:0000313" key="9">
    <source>
        <dbReference type="EMBL" id="KAJ4824758.1"/>
    </source>
</evidence>
<gene>
    <name evidence="9" type="ORF">Tsubulata_024389</name>
</gene>
<dbReference type="InterPro" id="IPR016177">
    <property type="entry name" value="DNA-bd_dom_sf"/>
</dbReference>
<evidence type="ECO:0000256" key="7">
    <source>
        <dbReference type="SAM" id="MobiDB-lite"/>
    </source>
</evidence>
<dbReference type="SMART" id="SM00380">
    <property type="entry name" value="AP2"/>
    <property type="match status" value="2"/>
</dbReference>
<dbReference type="SUPFAM" id="SSF54171">
    <property type="entry name" value="DNA-binding domain"/>
    <property type="match status" value="2"/>
</dbReference>
<dbReference type="Proteomes" id="UP001141552">
    <property type="component" value="Unassembled WGS sequence"/>
</dbReference>
<dbReference type="PRINTS" id="PR00367">
    <property type="entry name" value="ETHRSPELEMNT"/>
</dbReference>
<reference evidence="9" key="1">
    <citation type="submission" date="2022-02" db="EMBL/GenBank/DDBJ databases">
        <authorList>
            <person name="Henning P.M."/>
            <person name="McCubbin A.G."/>
            <person name="Shore J.S."/>
        </authorList>
    </citation>
    <scope>NUCLEOTIDE SEQUENCE</scope>
    <source>
        <strain evidence="9">F60SS</strain>
        <tissue evidence="9">Leaves</tissue>
    </source>
</reference>
<keyword evidence="5" id="KW-0804">Transcription</keyword>
<feature type="compositionally biased region" description="Gly residues" evidence="7">
    <location>
        <begin position="604"/>
        <end position="614"/>
    </location>
</feature>
<feature type="compositionally biased region" description="Polar residues" evidence="7">
    <location>
        <begin position="591"/>
        <end position="601"/>
    </location>
</feature>
<evidence type="ECO:0000256" key="5">
    <source>
        <dbReference type="ARBA" id="ARBA00023163"/>
    </source>
</evidence>
<evidence type="ECO:0000256" key="6">
    <source>
        <dbReference type="ARBA" id="ARBA00023242"/>
    </source>
</evidence>
<evidence type="ECO:0000256" key="4">
    <source>
        <dbReference type="ARBA" id="ARBA00023125"/>
    </source>
</evidence>
<dbReference type="Pfam" id="PF00847">
    <property type="entry name" value="AP2"/>
    <property type="match status" value="1"/>
</dbReference>
<protein>
    <recommendedName>
        <fullName evidence="8">AP2/ERF domain-containing protein</fullName>
    </recommendedName>
</protein>
<dbReference type="PANTHER" id="PTHR32467:SF72">
    <property type="entry name" value="AP2-LIKE ETHYLENE-RESPONSIVE TRANSCRIPTION FACTOR BBM"/>
    <property type="match status" value="1"/>
</dbReference>
<reference evidence="9" key="2">
    <citation type="journal article" date="2023" name="Plants (Basel)">
        <title>Annotation of the Turnera subulata (Passifloraceae) Draft Genome Reveals the S-Locus Evolved after the Divergence of Turneroideae from Passifloroideae in a Stepwise Manner.</title>
        <authorList>
            <person name="Henning P.M."/>
            <person name="Roalson E.H."/>
            <person name="Mir W."/>
            <person name="McCubbin A.G."/>
            <person name="Shore J.S."/>
        </authorList>
    </citation>
    <scope>NUCLEOTIDE SEQUENCE</scope>
    <source>
        <strain evidence="9">F60SS</strain>
    </source>
</reference>
<feature type="domain" description="AP2/ERF" evidence="8">
    <location>
        <begin position="293"/>
        <end position="356"/>
    </location>
</feature>
<dbReference type="CDD" id="cd00018">
    <property type="entry name" value="AP2"/>
    <property type="match status" value="2"/>
</dbReference>
<sequence>MASMNNWLGFSLSPQELPTQSDHEDHSQNTGSRLGFHSDEVSGTDVSGECFDLTSDSTAPSLNHLPASFGILEAFRNNQSQDWNMKGLGMNPESTYKTASDLSVFMTATCNGQNLDQSEQPKLENFLGGHSFASHENKIPGCNTIYDRAGSYLFQNCSLQLPSDHTTVAAERTSNGGGDSGINSSNNNIGLSTIKSWLRNNQPAAGAPTQEEAKSINGGAQSLSLSMSTGPPQSGSPLPLLAANGGGNGGGDQTSSADNSTQNKATTGIDNQTGAIDAVPRKSIDTFGQRTSIYRGVTRHRWTGRYEAHLWDNSCRREGQTRKGRQGGYDKEEKAARAYDLAALKYWGTTTTTNFPISNYEKEIEEMKHMTRQEYVASLRRKSSGFSRGASIYRGVTRHHQHGRWQARIGRVAGNKDLYLGTFSTQEEAAEAYDIAAIKFRGLNAVTNFDMSRYDVNSILESSTLPIGGAAKRLKDVEQAEIMSLDAQRTDEDSMSSQLTDGINSYSTAAAAAAHHGSWPTVAYQQAQALSMHHHYHPYGQRLWCKQEQDPDTNNGFHHQDIHHHLQLGNAHNFFQPNVLHNLMSIDSMEHSSAGSNSEMYSTGGDGSGNGGNGGSYHHQGISYGSNGGGVFAIPMAATAIAANDGNQHQGHGFGDGGDQGKGLSYENMFASSDPYGHARNLYYLSQQSSPSGVVKGSAYDQGSACNTWVPTAVPALAPRSNTMAVCHGAPTFTVWNDS</sequence>
<keyword evidence="3" id="KW-0805">Transcription regulation</keyword>
<dbReference type="PROSITE" id="PS51032">
    <property type="entry name" value="AP2_ERF"/>
    <property type="match status" value="2"/>
</dbReference>
<dbReference type="GO" id="GO:0005634">
    <property type="term" value="C:nucleus"/>
    <property type="evidence" value="ECO:0007669"/>
    <property type="project" value="UniProtKB-SubCell"/>
</dbReference>
<dbReference type="GO" id="GO:0003700">
    <property type="term" value="F:DNA-binding transcription factor activity"/>
    <property type="evidence" value="ECO:0007669"/>
    <property type="project" value="InterPro"/>
</dbReference>
<keyword evidence="10" id="KW-1185">Reference proteome</keyword>
<feature type="region of interest" description="Disordered" evidence="7">
    <location>
        <begin position="591"/>
        <end position="614"/>
    </location>
</feature>
<feature type="domain" description="AP2/ERF" evidence="8">
    <location>
        <begin position="392"/>
        <end position="450"/>
    </location>
</feature>
<dbReference type="AlphaFoldDB" id="A0A9Q0J1B2"/>
<dbReference type="InterPro" id="IPR036955">
    <property type="entry name" value="AP2/ERF_dom_sf"/>
</dbReference>
<dbReference type="GO" id="GO:0003677">
    <property type="term" value="F:DNA binding"/>
    <property type="evidence" value="ECO:0007669"/>
    <property type="project" value="UniProtKB-KW"/>
</dbReference>
<comment type="caution">
    <text evidence="9">The sequence shown here is derived from an EMBL/GenBank/DDBJ whole genome shotgun (WGS) entry which is preliminary data.</text>
</comment>
<evidence type="ECO:0000256" key="1">
    <source>
        <dbReference type="ARBA" id="ARBA00004123"/>
    </source>
</evidence>
<dbReference type="PANTHER" id="PTHR32467">
    <property type="entry name" value="AP2-LIKE ETHYLENE-RESPONSIVE TRANSCRIPTION FACTOR"/>
    <property type="match status" value="1"/>
</dbReference>
<dbReference type="FunFam" id="3.30.730.10:FF:000002">
    <property type="entry name" value="AP2-like ethylene-responsive transcription factor"/>
    <property type="match status" value="1"/>
</dbReference>
<feature type="region of interest" description="Disordered" evidence="7">
    <location>
        <begin position="202"/>
        <end position="273"/>
    </location>
</feature>
<dbReference type="OrthoDB" id="207175at2759"/>
<evidence type="ECO:0000256" key="2">
    <source>
        <dbReference type="ARBA" id="ARBA00022737"/>
    </source>
</evidence>
<feature type="compositionally biased region" description="Polar residues" evidence="7">
    <location>
        <begin position="253"/>
        <end position="273"/>
    </location>
</feature>
<keyword evidence="6" id="KW-0539">Nucleus</keyword>
<feature type="region of interest" description="Disordered" evidence="7">
    <location>
        <begin position="11"/>
        <end position="41"/>
    </location>
</feature>
<comment type="subcellular location">
    <subcellularLocation>
        <location evidence="1">Nucleus</location>
    </subcellularLocation>
</comment>
<keyword evidence="2" id="KW-0677">Repeat</keyword>
<accession>A0A9Q0J1B2</accession>
<dbReference type="Gene3D" id="3.30.730.10">
    <property type="entry name" value="AP2/ERF domain"/>
    <property type="match status" value="2"/>
</dbReference>
<name>A0A9Q0J1B2_9ROSI</name>
<evidence type="ECO:0000259" key="8">
    <source>
        <dbReference type="PROSITE" id="PS51032"/>
    </source>
</evidence>
<feature type="compositionally biased region" description="Polar residues" evidence="7">
    <location>
        <begin position="11"/>
        <end position="20"/>
    </location>
</feature>
<dbReference type="FunFam" id="3.30.730.10:FF:000003">
    <property type="entry name" value="AP2-like ethylene-responsive transcription factor ANT"/>
    <property type="match status" value="1"/>
</dbReference>
<proteinExistence type="predicted"/>